<dbReference type="AlphaFoldDB" id="A0A448WLV0"/>
<dbReference type="EMBL" id="CAAALY010023318">
    <property type="protein sequence ID" value="VEL15064.1"/>
    <property type="molecule type" value="Genomic_DNA"/>
</dbReference>
<protein>
    <submittedName>
        <fullName evidence="2">Uncharacterized protein</fullName>
    </submittedName>
</protein>
<dbReference type="Proteomes" id="UP000784294">
    <property type="component" value="Unassembled WGS sequence"/>
</dbReference>
<accession>A0A448WLV0</accession>
<keyword evidence="1" id="KW-0472">Membrane</keyword>
<name>A0A448WLV0_9PLAT</name>
<keyword evidence="3" id="KW-1185">Reference proteome</keyword>
<feature type="transmembrane region" description="Helical" evidence="1">
    <location>
        <begin position="24"/>
        <end position="49"/>
    </location>
</feature>
<sequence>MFYSIATHPFVCHSLKSHSAVSNLLLCVAFGCLASGGLVLLLLLLAAFLPGLPLCLPGPPSQQLLGSLASETPLLTDTGKLEPEQISKHTCSSLVWLPPILLTAELLPLSDSESLSEI</sequence>
<keyword evidence="1" id="KW-0812">Transmembrane</keyword>
<reference evidence="2" key="1">
    <citation type="submission" date="2018-11" db="EMBL/GenBank/DDBJ databases">
        <authorList>
            <consortium name="Pathogen Informatics"/>
        </authorList>
    </citation>
    <scope>NUCLEOTIDE SEQUENCE</scope>
</reference>
<keyword evidence="1" id="KW-1133">Transmembrane helix</keyword>
<evidence type="ECO:0000256" key="1">
    <source>
        <dbReference type="SAM" id="Phobius"/>
    </source>
</evidence>
<proteinExistence type="predicted"/>
<gene>
    <name evidence="2" type="ORF">PXEA_LOCUS8504</name>
</gene>
<organism evidence="2 3">
    <name type="scientific">Protopolystoma xenopodis</name>
    <dbReference type="NCBI Taxonomy" id="117903"/>
    <lineage>
        <taxon>Eukaryota</taxon>
        <taxon>Metazoa</taxon>
        <taxon>Spiralia</taxon>
        <taxon>Lophotrochozoa</taxon>
        <taxon>Platyhelminthes</taxon>
        <taxon>Monogenea</taxon>
        <taxon>Polyopisthocotylea</taxon>
        <taxon>Polystomatidea</taxon>
        <taxon>Polystomatidae</taxon>
        <taxon>Protopolystoma</taxon>
    </lineage>
</organism>
<comment type="caution">
    <text evidence="2">The sequence shown here is derived from an EMBL/GenBank/DDBJ whole genome shotgun (WGS) entry which is preliminary data.</text>
</comment>
<evidence type="ECO:0000313" key="3">
    <source>
        <dbReference type="Proteomes" id="UP000784294"/>
    </source>
</evidence>
<evidence type="ECO:0000313" key="2">
    <source>
        <dbReference type="EMBL" id="VEL15064.1"/>
    </source>
</evidence>